<evidence type="ECO:0000256" key="10">
    <source>
        <dbReference type="SAM" id="MobiDB-lite"/>
    </source>
</evidence>
<feature type="domain" description="Tyr recombinase" evidence="11">
    <location>
        <begin position="156"/>
        <end position="348"/>
    </location>
</feature>
<keyword evidence="4 9" id="KW-0159">Chromosome partition</keyword>
<feature type="active site" evidence="9">
    <location>
        <position position="200"/>
    </location>
</feature>
<evidence type="ECO:0000256" key="6">
    <source>
        <dbReference type="ARBA" id="ARBA00023125"/>
    </source>
</evidence>
<evidence type="ECO:0000313" key="13">
    <source>
        <dbReference type="EMBL" id="TFV99337.1"/>
    </source>
</evidence>
<keyword evidence="3 9" id="KW-0132">Cell division</keyword>
<keyword evidence="14" id="KW-1185">Reference proteome</keyword>
<evidence type="ECO:0000256" key="1">
    <source>
        <dbReference type="ARBA" id="ARBA00004496"/>
    </source>
</evidence>
<evidence type="ECO:0000259" key="11">
    <source>
        <dbReference type="PROSITE" id="PS51898"/>
    </source>
</evidence>
<dbReference type="Pfam" id="PF00589">
    <property type="entry name" value="Phage_integrase"/>
    <property type="match status" value="1"/>
</dbReference>
<evidence type="ECO:0000256" key="8">
    <source>
        <dbReference type="ARBA" id="ARBA00023306"/>
    </source>
</evidence>
<name>A0A4Y9R516_9MICO</name>
<feature type="active site" evidence="9">
    <location>
        <position position="326"/>
    </location>
</feature>
<dbReference type="PROSITE" id="PS51900">
    <property type="entry name" value="CB"/>
    <property type="match status" value="1"/>
</dbReference>
<comment type="subunit">
    <text evidence="9">Forms a cyclic heterotetrameric complex composed of two molecules of XerC and two molecules of XerD.</text>
</comment>
<comment type="caution">
    <text evidence="13">The sequence shown here is derived from an EMBL/GenBank/DDBJ whole genome shotgun (WGS) entry which is preliminary data.</text>
</comment>
<comment type="subcellular location">
    <subcellularLocation>
        <location evidence="1 9">Cytoplasm</location>
    </subcellularLocation>
</comment>
<dbReference type="InterPro" id="IPR044068">
    <property type="entry name" value="CB"/>
</dbReference>
<dbReference type="PROSITE" id="PS51898">
    <property type="entry name" value="TYR_RECOMBINASE"/>
    <property type="match status" value="1"/>
</dbReference>
<protein>
    <recommendedName>
        <fullName evidence="9">Tyrosine recombinase XerC</fullName>
    </recommendedName>
</protein>
<evidence type="ECO:0000256" key="7">
    <source>
        <dbReference type="ARBA" id="ARBA00023172"/>
    </source>
</evidence>
<dbReference type="SUPFAM" id="SSF56349">
    <property type="entry name" value="DNA breaking-rejoining enzymes"/>
    <property type="match status" value="1"/>
</dbReference>
<evidence type="ECO:0000256" key="3">
    <source>
        <dbReference type="ARBA" id="ARBA00022618"/>
    </source>
</evidence>
<feature type="active site" evidence="9">
    <location>
        <position position="303"/>
    </location>
</feature>
<keyword evidence="6 9" id="KW-0238">DNA-binding</keyword>
<evidence type="ECO:0000256" key="9">
    <source>
        <dbReference type="HAMAP-Rule" id="MF_01808"/>
    </source>
</evidence>
<keyword evidence="7 9" id="KW-0233">DNA recombination</keyword>
<dbReference type="PANTHER" id="PTHR30349">
    <property type="entry name" value="PHAGE INTEGRASE-RELATED"/>
    <property type="match status" value="1"/>
</dbReference>
<keyword evidence="5 9" id="KW-0229">DNA integration</keyword>
<dbReference type="RefSeq" id="WP_135119869.1">
    <property type="nucleotide sequence ID" value="NZ_SPQZ01000002.1"/>
</dbReference>
<feature type="compositionally biased region" description="Low complexity" evidence="10">
    <location>
        <begin position="29"/>
        <end position="46"/>
    </location>
</feature>
<dbReference type="Gene3D" id="1.10.443.10">
    <property type="entry name" value="Intergrase catalytic core"/>
    <property type="match status" value="1"/>
</dbReference>
<evidence type="ECO:0000313" key="14">
    <source>
        <dbReference type="Proteomes" id="UP000298127"/>
    </source>
</evidence>
<dbReference type="Proteomes" id="UP000298127">
    <property type="component" value="Unassembled WGS sequence"/>
</dbReference>
<evidence type="ECO:0000259" key="12">
    <source>
        <dbReference type="PROSITE" id="PS51900"/>
    </source>
</evidence>
<dbReference type="Pfam" id="PF02899">
    <property type="entry name" value="Phage_int_SAM_1"/>
    <property type="match status" value="1"/>
</dbReference>
<dbReference type="InterPro" id="IPR011010">
    <property type="entry name" value="DNA_brk_join_enz"/>
</dbReference>
<keyword evidence="2 9" id="KW-0963">Cytoplasm</keyword>
<feature type="region of interest" description="Disordered" evidence="10">
    <location>
        <begin position="1"/>
        <end position="50"/>
    </location>
</feature>
<accession>A0A4Y9R516</accession>
<feature type="compositionally biased region" description="Basic and acidic residues" evidence="10">
    <location>
        <begin position="17"/>
        <end position="26"/>
    </location>
</feature>
<dbReference type="InterPro" id="IPR050090">
    <property type="entry name" value="Tyrosine_recombinase_XerCD"/>
</dbReference>
<evidence type="ECO:0000256" key="4">
    <source>
        <dbReference type="ARBA" id="ARBA00022829"/>
    </source>
</evidence>
<dbReference type="InterPro" id="IPR023009">
    <property type="entry name" value="Tyrosine_recombinase_XerC/XerD"/>
</dbReference>
<dbReference type="GO" id="GO:0005737">
    <property type="term" value="C:cytoplasm"/>
    <property type="evidence" value="ECO:0007669"/>
    <property type="project" value="UniProtKB-SubCell"/>
</dbReference>
<dbReference type="PANTHER" id="PTHR30349:SF77">
    <property type="entry name" value="TYROSINE RECOMBINASE XERC"/>
    <property type="match status" value="1"/>
</dbReference>
<dbReference type="InterPro" id="IPR010998">
    <property type="entry name" value="Integrase_recombinase_N"/>
</dbReference>
<dbReference type="HAMAP" id="MF_01808">
    <property type="entry name" value="Recomb_XerC_XerD"/>
    <property type="match status" value="1"/>
</dbReference>
<comment type="function">
    <text evidence="9">Site-specific tyrosine recombinase, which acts by catalyzing the cutting and rejoining of the recombining DNA molecules. The XerC-XerD complex is essential to convert dimers of the bacterial chromosome into monomers to permit their segregation at cell division. It also contributes to the segregational stability of plasmids.</text>
</comment>
<dbReference type="InterPro" id="IPR013762">
    <property type="entry name" value="Integrase-like_cat_sf"/>
</dbReference>
<feature type="active site" evidence="9">
    <location>
        <position position="300"/>
    </location>
</feature>
<dbReference type="EMBL" id="SPQZ01000002">
    <property type="protein sequence ID" value="TFV99337.1"/>
    <property type="molecule type" value="Genomic_DNA"/>
</dbReference>
<dbReference type="GO" id="GO:0003677">
    <property type="term" value="F:DNA binding"/>
    <property type="evidence" value="ECO:0007669"/>
    <property type="project" value="UniProtKB-UniRule"/>
</dbReference>
<dbReference type="GO" id="GO:0051301">
    <property type="term" value="P:cell division"/>
    <property type="evidence" value="ECO:0007669"/>
    <property type="project" value="UniProtKB-KW"/>
</dbReference>
<comment type="similarity">
    <text evidence="9">Belongs to the 'phage' integrase family. XerC subfamily.</text>
</comment>
<evidence type="ECO:0000256" key="2">
    <source>
        <dbReference type="ARBA" id="ARBA00022490"/>
    </source>
</evidence>
<dbReference type="GO" id="GO:0007059">
    <property type="term" value="P:chromosome segregation"/>
    <property type="evidence" value="ECO:0007669"/>
    <property type="project" value="UniProtKB-UniRule"/>
</dbReference>
<dbReference type="SUPFAM" id="SSF47823">
    <property type="entry name" value="lambda integrase-like, N-terminal domain"/>
    <property type="match status" value="1"/>
</dbReference>
<dbReference type="InterPro" id="IPR004107">
    <property type="entry name" value="Integrase_SAM-like_N"/>
</dbReference>
<feature type="active site" description="O-(3'-phospho-DNA)-tyrosine intermediate" evidence="9">
    <location>
        <position position="335"/>
    </location>
</feature>
<dbReference type="AlphaFoldDB" id="A0A4Y9R516"/>
<keyword evidence="8 9" id="KW-0131">Cell cycle</keyword>
<dbReference type="InterPro" id="IPR002104">
    <property type="entry name" value="Integrase_catalytic"/>
</dbReference>
<organism evidence="13 14">
    <name type="scientific">Orlajensenia leifsoniae</name>
    <dbReference type="NCBI Taxonomy" id="2561933"/>
    <lineage>
        <taxon>Bacteria</taxon>
        <taxon>Bacillati</taxon>
        <taxon>Actinomycetota</taxon>
        <taxon>Actinomycetes</taxon>
        <taxon>Micrococcales</taxon>
        <taxon>Microbacteriaceae</taxon>
        <taxon>Orlajensenia</taxon>
    </lineage>
</organism>
<gene>
    <name evidence="9" type="primary">xerC</name>
    <name evidence="13" type="ORF">E4M00_07585</name>
</gene>
<dbReference type="GO" id="GO:0009037">
    <property type="term" value="F:tyrosine-based site-specific recombinase activity"/>
    <property type="evidence" value="ECO:0007669"/>
    <property type="project" value="UniProtKB-UniRule"/>
</dbReference>
<sequence length="354" mass="37684">MAETTDTQLDDTELDDTEHGDIERGDTQAAHTATADSAAEASSESAVPSELDSALDDYARQLRIERGFSPHTVRAYRTDIAELIDFAEVNGVTTLDGITLPLLRDWLWAGTERDLARSTIARHAASARGFTAWLARTGEIPDDPGVRLRSPKPLRSLPRVITRGQMDALIGALVDASAGGDPVARRDLAIVEVLYASALRVSEVVGLDVDDVDLDRLTVRVTGKGGKQRVVPFGPPAQNAIVDYLRIGRASLLARASGSSPDAAALFLGARGARVGTRSVYRLVAGLLVDLPGGGPSGPHALRHTAATHLLDGGADLRAVQEMLGHASLGTTQIYTHVSTDRLRESYKTAHPRA</sequence>
<reference evidence="13 14" key="1">
    <citation type="journal article" date="2018" name="J. Microbiol.">
        <title>Leifsonia flava sp. nov., a novel actinobacterium isolated from the rhizosphere of Aquilegia viridiflora.</title>
        <authorList>
            <person name="Cai Y."/>
            <person name="Tao W.Z."/>
            <person name="Ma Y.J."/>
            <person name="Cheng J."/>
            <person name="Zhang M.Y."/>
            <person name="Zhang Y.X."/>
        </authorList>
    </citation>
    <scope>NUCLEOTIDE SEQUENCE [LARGE SCALE GENOMIC DNA]</scope>
    <source>
        <strain evidence="13 14">SYP-B2174</strain>
    </source>
</reference>
<dbReference type="GO" id="GO:0006313">
    <property type="term" value="P:DNA transposition"/>
    <property type="evidence" value="ECO:0007669"/>
    <property type="project" value="UniProtKB-UniRule"/>
</dbReference>
<feature type="active site" evidence="9">
    <location>
        <position position="224"/>
    </location>
</feature>
<proteinExistence type="inferred from homology"/>
<evidence type="ECO:0000256" key="5">
    <source>
        <dbReference type="ARBA" id="ARBA00022908"/>
    </source>
</evidence>
<dbReference type="Gene3D" id="1.10.150.130">
    <property type="match status" value="1"/>
</dbReference>
<feature type="domain" description="Core-binding (CB)" evidence="12">
    <location>
        <begin position="49"/>
        <end position="135"/>
    </location>
</feature>